<dbReference type="SMART" id="SM00306">
    <property type="entry name" value="HintN"/>
    <property type="match status" value="1"/>
</dbReference>
<dbReference type="InterPro" id="IPR003587">
    <property type="entry name" value="Hint_dom_N"/>
</dbReference>
<organism evidence="2 3">
    <name type="scientific">Luteimicrobium subarcticum</name>
    <dbReference type="NCBI Taxonomy" id="620910"/>
    <lineage>
        <taxon>Bacteria</taxon>
        <taxon>Bacillati</taxon>
        <taxon>Actinomycetota</taxon>
        <taxon>Actinomycetes</taxon>
        <taxon>Micrococcales</taxon>
        <taxon>Luteimicrobium</taxon>
    </lineage>
</organism>
<dbReference type="Proteomes" id="UP000231586">
    <property type="component" value="Unassembled WGS sequence"/>
</dbReference>
<sequence>MLFAGSTAVLLADGTQKHIRDVTTGDKVLATDPETGEQASEPVEQVFTHTDHSYKVTLDDGTSLTTTANRPFWSATDNQFERADHLTTGERVLGADGKPHTIAASRPTTHVGTADNLSIRNIHTYHVGADDILVHNTCAEPFLDDAGEIYVRGKHTTSGATRDASKGYFHDDEDLYDLAEDAGNFPHLSSPTETACACVTPAGQSGSISRPGWRFPPIA</sequence>
<dbReference type="Gene3D" id="2.170.16.10">
    <property type="entry name" value="Hedgehog/Intein (Hint) domain"/>
    <property type="match status" value="1"/>
</dbReference>
<dbReference type="CDD" id="cd00081">
    <property type="entry name" value="Hint"/>
    <property type="match status" value="1"/>
</dbReference>
<gene>
    <name evidence="2" type="ORF">CLV34_0074</name>
</gene>
<protein>
    <submittedName>
        <fullName evidence="2">Intein</fullName>
    </submittedName>
</protein>
<dbReference type="RefSeq" id="WP_100348318.1">
    <property type="nucleotide sequence ID" value="NZ_PGTZ01000002.1"/>
</dbReference>
<accession>A0A2M8WWA5</accession>
<dbReference type="GO" id="GO:0016539">
    <property type="term" value="P:intein-mediated protein splicing"/>
    <property type="evidence" value="ECO:0007669"/>
    <property type="project" value="InterPro"/>
</dbReference>
<name>A0A2M8WWA5_9MICO</name>
<feature type="domain" description="Hint" evidence="1">
    <location>
        <begin position="3"/>
        <end position="96"/>
    </location>
</feature>
<evidence type="ECO:0000259" key="1">
    <source>
        <dbReference type="SMART" id="SM00306"/>
    </source>
</evidence>
<dbReference type="EMBL" id="PGTZ01000002">
    <property type="protein sequence ID" value="PJI95200.1"/>
    <property type="molecule type" value="Genomic_DNA"/>
</dbReference>
<dbReference type="OrthoDB" id="5150353at2"/>
<evidence type="ECO:0000313" key="3">
    <source>
        <dbReference type="Proteomes" id="UP000231586"/>
    </source>
</evidence>
<dbReference type="PROSITE" id="PS50817">
    <property type="entry name" value="INTEIN_N_TER"/>
    <property type="match status" value="1"/>
</dbReference>
<evidence type="ECO:0000313" key="2">
    <source>
        <dbReference type="EMBL" id="PJI95200.1"/>
    </source>
</evidence>
<dbReference type="InterPro" id="IPR036844">
    <property type="entry name" value="Hint_dom_sf"/>
</dbReference>
<dbReference type="InterPro" id="IPR006141">
    <property type="entry name" value="Intein_N"/>
</dbReference>
<keyword evidence="3" id="KW-1185">Reference proteome</keyword>
<dbReference type="SUPFAM" id="SSF51294">
    <property type="entry name" value="Hedgehog/intein (Hint) domain"/>
    <property type="match status" value="1"/>
</dbReference>
<dbReference type="AlphaFoldDB" id="A0A2M8WWA5"/>
<reference evidence="2 3" key="1">
    <citation type="submission" date="2017-11" db="EMBL/GenBank/DDBJ databases">
        <title>Genomic Encyclopedia of Archaeal and Bacterial Type Strains, Phase II (KMG-II): From Individual Species to Whole Genera.</title>
        <authorList>
            <person name="Goeker M."/>
        </authorList>
    </citation>
    <scope>NUCLEOTIDE SEQUENCE [LARGE SCALE GENOMIC DNA]</scope>
    <source>
        <strain evidence="2 3">DSM 22413</strain>
    </source>
</reference>
<comment type="caution">
    <text evidence="2">The sequence shown here is derived from an EMBL/GenBank/DDBJ whole genome shotgun (WGS) entry which is preliminary data.</text>
</comment>
<dbReference type="Pfam" id="PF07591">
    <property type="entry name" value="PT-HINT"/>
    <property type="match status" value="1"/>
</dbReference>
<proteinExistence type="predicted"/>